<dbReference type="PANTHER" id="PTHR42878:SF7">
    <property type="entry name" value="SENSOR HISTIDINE KINASE GLRK"/>
    <property type="match status" value="1"/>
</dbReference>
<evidence type="ECO:0000256" key="7">
    <source>
        <dbReference type="ARBA" id="ARBA00022777"/>
    </source>
</evidence>
<dbReference type="EC" id="2.7.13.3" evidence="3"/>
<dbReference type="PRINTS" id="PR00344">
    <property type="entry name" value="BCTRLSENSOR"/>
</dbReference>
<dbReference type="PROSITE" id="PS50109">
    <property type="entry name" value="HIS_KIN"/>
    <property type="match status" value="1"/>
</dbReference>
<dbReference type="InterPro" id="IPR004358">
    <property type="entry name" value="Sig_transdc_His_kin-like_C"/>
</dbReference>
<dbReference type="SUPFAM" id="SSF47384">
    <property type="entry name" value="Homodimeric domain of signal transducing histidine kinase"/>
    <property type="match status" value="1"/>
</dbReference>
<evidence type="ECO:0000313" key="14">
    <source>
        <dbReference type="EMBL" id="RZT99841.1"/>
    </source>
</evidence>
<dbReference type="EMBL" id="SHKO01000001">
    <property type="protein sequence ID" value="RZT99841.1"/>
    <property type="molecule type" value="Genomic_DNA"/>
</dbReference>
<keyword evidence="11" id="KW-0812">Transmembrane</keyword>
<gene>
    <name evidence="14" type="ORF">EV681_1636</name>
</gene>
<dbReference type="SMART" id="SM00387">
    <property type="entry name" value="HATPase_c"/>
    <property type="match status" value="1"/>
</dbReference>
<keyword evidence="11" id="KW-0472">Membrane</keyword>
<keyword evidence="6" id="KW-0547">Nucleotide-binding</keyword>
<dbReference type="Pfam" id="PF00672">
    <property type="entry name" value="HAMP"/>
    <property type="match status" value="1"/>
</dbReference>
<dbReference type="Proteomes" id="UP000293398">
    <property type="component" value="Unassembled WGS sequence"/>
</dbReference>
<organism evidence="14 15">
    <name type="scientific">Advenella incenata</name>
    <dbReference type="NCBI Taxonomy" id="267800"/>
    <lineage>
        <taxon>Bacteria</taxon>
        <taxon>Pseudomonadati</taxon>
        <taxon>Pseudomonadota</taxon>
        <taxon>Betaproteobacteria</taxon>
        <taxon>Burkholderiales</taxon>
        <taxon>Alcaligenaceae</taxon>
    </lineage>
</organism>
<evidence type="ECO:0000256" key="8">
    <source>
        <dbReference type="ARBA" id="ARBA00022840"/>
    </source>
</evidence>
<dbReference type="GO" id="GO:0007234">
    <property type="term" value="P:osmosensory signaling via phosphorelay pathway"/>
    <property type="evidence" value="ECO:0007669"/>
    <property type="project" value="TreeGrafter"/>
</dbReference>
<feature type="coiled-coil region" evidence="10">
    <location>
        <begin position="266"/>
        <end position="300"/>
    </location>
</feature>
<keyword evidence="7 14" id="KW-0418">Kinase</keyword>
<evidence type="ECO:0000256" key="11">
    <source>
        <dbReference type="SAM" id="Phobius"/>
    </source>
</evidence>
<dbReference type="CDD" id="cd06225">
    <property type="entry name" value="HAMP"/>
    <property type="match status" value="1"/>
</dbReference>
<evidence type="ECO:0000256" key="2">
    <source>
        <dbReference type="ARBA" id="ARBA00004429"/>
    </source>
</evidence>
<dbReference type="InterPro" id="IPR003660">
    <property type="entry name" value="HAMP_dom"/>
</dbReference>
<dbReference type="GO" id="GO:0005886">
    <property type="term" value="C:plasma membrane"/>
    <property type="evidence" value="ECO:0007669"/>
    <property type="project" value="UniProtKB-SubCell"/>
</dbReference>
<dbReference type="FunFam" id="3.30.565.10:FF:000006">
    <property type="entry name" value="Sensor histidine kinase WalK"/>
    <property type="match status" value="1"/>
</dbReference>
<evidence type="ECO:0000313" key="15">
    <source>
        <dbReference type="Proteomes" id="UP000293398"/>
    </source>
</evidence>
<dbReference type="SUPFAM" id="SSF55874">
    <property type="entry name" value="ATPase domain of HSP90 chaperone/DNA topoisomerase II/histidine kinase"/>
    <property type="match status" value="1"/>
</dbReference>
<dbReference type="InterPro" id="IPR036890">
    <property type="entry name" value="HATPase_C_sf"/>
</dbReference>
<comment type="caution">
    <text evidence="14">The sequence shown here is derived from an EMBL/GenBank/DDBJ whole genome shotgun (WGS) entry which is preliminary data.</text>
</comment>
<dbReference type="InterPro" id="IPR005467">
    <property type="entry name" value="His_kinase_dom"/>
</dbReference>
<dbReference type="Pfam" id="PF00512">
    <property type="entry name" value="HisKA"/>
    <property type="match status" value="1"/>
</dbReference>
<feature type="domain" description="Histidine kinase" evidence="12">
    <location>
        <begin position="314"/>
        <end position="534"/>
    </location>
</feature>
<dbReference type="SMART" id="SM00304">
    <property type="entry name" value="HAMP"/>
    <property type="match status" value="1"/>
</dbReference>
<evidence type="ECO:0000256" key="3">
    <source>
        <dbReference type="ARBA" id="ARBA00012438"/>
    </source>
</evidence>
<dbReference type="GO" id="GO:0005524">
    <property type="term" value="F:ATP binding"/>
    <property type="evidence" value="ECO:0007669"/>
    <property type="project" value="UniProtKB-KW"/>
</dbReference>
<comment type="subcellular location">
    <subcellularLocation>
        <location evidence="2">Cell inner membrane</location>
        <topology evidence="2">Multi-pass membrane protein</topology>
    </subcellularLocation>
</comment>
<protein>
    <recommendedName>
        <fullName evidence="3">histidine kinase</fullName>
        <ecNumber evidence="3">2.7.13.3</ecNumber>
    </recommendedName>
</protein>
<reference evidence="14 15" key="1">
    <citation type="submission" date="2019-02" db="EMBL/GenBank/DDBJ databases">
        <title>Genomic Encyclopedia of Type Strains, Phase IV (KMG-IV): sequencing the most valuable type-strain genomes for metagenomic binning, comparative biology and taxonomic classification.</title>
        <authorList>
            <person name="Goeker M."/>
        </authorList>
    </citation>
    <scope>NUCLEOTIDE SEQUENCE [LARGE SCALE GENOMIC DNA]</scope>
    <source>
        <strain evidence="14 15">DSM 23814</strain>
    </source>
</reference>
<evidence type="ECO:0000259" key="12">
    <source>
        <dbReference type="PROSITE" id="PS50109"/>
    </source>
</evidence>
<keyword evidence="15" id="KW-1185">Reference proteome</keyword>
<dbReference type="GO" id="GO:0000156">
    <property type="term" value="F:phosphorelay response regulator activity"/>
    <property type="evidence" value="ECO:0007669"/>
    <property type="project" value="TreeGrafter"/>
</dbReference>
<keyword evidence="5" id="KW-0808">Transferase</keyword>
<dbReference type="InterPro" id="IPR050351">
    <property type="entry name" value="BphY/WalK/GraS-like"/>
</dbReference>
<keyword evidence="11" id="KW-1133">Transmembrane helix</keyword>
<feature type="domain" description="HAMP" evidence="13">
    <location>
        <begin position="222"/>
        <end position="274"/>
    </location>
</feature>
<evidence type="ECO:0000256" key="4">
    <source>
        <dbReference type="ARBA" id="ARBA00022553"/>
    </source>
</evidence>
<dbReference type="SUPFAM" id="SSF158472">
    <property type="entry name" value="HAMP domain-like"/>
    <property type="match status" value="1"/>
</dbReference>
<dbReference type="InterPro" id="IPR003594">
    <property type="entry name" value="HATPase_dom"/>
</dbReference>
<dbReference type="PROSITE" id="PS50885">
    <property type="entry name" value="HAMP"/>
    <property type="match status" value="1"/>
</dbReference>
<dbReference type="AlphaFoldDB" id="A0A4Q7VTD5"/>
<dbReference type="Pfam" id="PF02518">
    <property type="entry name" value="HATPase_c"/>
    <property type="match status" value="1"/>
</dbReference>
<name>A0A4Q7VTD5_9BURK</name>
<dbReference type="InterPro" id="IPR003661">
    <property type="entry name" value="HisK_dim/P_dom"/>
</dbReference>
<dbReference type="Gene3D" id="6.10.340.10">
    <property type="match status" value="1"/>
</dbReference>
<keyword evidence="10" id="KW-0175">Coiled coil</keyword>
<keyword evidence="9" id="KW-0902">Two-component regulatory system</keyword>
<feature type="transmembrane region" description="Helical" evidence="11">
    <location>
        <begin position="20"/>
        <end position="42"/>
    </location>
</feature>
<evidence type="ECO:0000259" key="13">
    <source>
        <dbReference type="PROSITE" id="PS50885"/>
    </source>
</evidence>
<sequence>MRRNARHLIDENHLTIKTRIWIFQCIVAFAVIAMAATSIVALHMTKRYADQVTDARKELSATARLAVDANRYSEQIAELILMGPSELSDFQSARNDVHNSFQRLQAIDLKNGPRADDRAAPSRYTRMGLLMDDINDSVERLLALYSAGKRDDAIVLFRIEIENRLDREFEQLVAKSAQAKRREVAKLEAAAGQLQRNVTATMLTLLAILLSLTFVSSHFLTRSINRPIRALTAGTRAIEHGSLQYRIGSQARDEFGELSHSFDAMATQLQMQHAMLTSAKNKLEEEVAQRTQDLAQANQRLTQVDQQRVRFLGDISHELRTSLTAVRGEAEIALRGKTQSESLYRESLTAIVARAEEMTQLIEDLLFVARSEGDDIHFEKKLIDLHEIAQAAMDDIHVLAQSRDIKLVICCDDPKQIVSIFCDIVRLKQAIMIALDNAIKYSLSDTTICIYIRSDGQMAELSIKDQGVGCPSDDVPYIFHRFYRGTLAQKRWKVGTGLGLPIARWIVDKHNGSINFSSTVGKGSTLTIRLPLGKKT</sequence>
<dbReference type="CDD" id="cd00082">
    <property type="entry name" value="HisKA"/>
    <property type="match status" value="1"/>
</dbReference>
<dbReference type="Gene3D" id="3.30.565.10">
    <property type="entry name" value="Histidine kinase-like ATPase, C-terminal domain"/>
    <property type="match status" value="1"/>
</dbReference>
<keyword evidence="8" id="KW-0067">ATP-binding</keyword>
<dbReference type="Gene3D" id="1.10.287.130">
    <property type="match status" value="1"/>
</dbReference>
<proteinExistence type="predicted"/>
<comment type="catalytic activity">
    <reaction evidence="1">
        <text>ATP + protein L-histidine = ADP + protein N-phospho-L-histidine.</text>
        <dbReference type="EC" id="2.7.13.3"/>
    </reaction>
</comment>
<evidence type="ECO:0000256" key="9">
    <source>
        <dbReference type="ARBA" id="ARBA00023012"/>
    </source>
</evidence>
<dbReference type="InterPro" id="IPR036097">
    <property type="entry name" value="HisK_dim/P_sf"/>
</dbReference>
<evidence type="ECO:0000256" key="10">
    <source>
        <dbReference type="SAM" id="Coils"/>
    </source>
</evidence>
<evidence type="ECO:0000256" key="5">
    <source>
        <dbReference type="ARBA" id="ARBA00022679"/>
    </source>
</evidence>
<dbReference type="GO" id="GO:0000155">
    <property type="term" value="F:phosphorelay sensor kinase activity"/>
    <property type="evidence" value="ECO:0007669"/>
    <property type="project" value="InterPro"/>
</dbReference>
<dbReference type="SMART" id="SM00388">
    <property type="entry name" value="HisKA"/>
    <property type="match status" value="1"/>
</dbReference>
<accession>A0A4Q7VTD5</accession>
<feature type="coiled-coil region" evidence="10">
    <location>
        <begin position="162"/>
        <end position="197"/>
    </location>
</feature>
<dbReference type="GO" id="GO:0030295">
    <property type="term" value="F:protein kinase activator activity"/>
    <property type="evidence" value="ECO:0007669"/>
    <property type="project" value="TreeGrafter"/>
</dbReference>
<dbReference type="PANTHER" id="PTHR42878">
    <property type="entry name" value="TWO-COMPONENT HISTIDINE KINASE"/>
    <property type="match status" value="1"/>
</dbReference>
<keyword evidence="4" id="KW-0597">Phosphoprotein</keyword>
<evidence type="ECO:0000256" key="1">
    <source>
        <dbReference type="ARBA" id="ARBA00000085"/>
    </source>
</evidence>
<evidence type="ECO:0000256" key="6">
    <source>
        <dbReference type="ARBA" id="ARBA00022741"/>
    </source>
</evidence>